<evidence type="ECO:0000259" key="10">
    <source>
        <dbReference type="PROSITE" id="PS51755"/>
    </source>
</evidence>
<dbReference type="Proteomes" id="UP000787635">
    <property type="component" value="Unassembled WGS sequence"/>
</dbReference>
<gene>
    <name evidence="11" type="ORF">HEQ75_14950</name>
</gene>
<keyword evidence="4 7" id="KW-0238">DNA-binding</keyword>
<comment type="caution">
    <text evidence="11">The sequence shown here is derived from an EMBL/GenBank/DDBJ whole genome shotgun (WGS) entry which is preliminary data.</text>
</comment>
<dbReference type="SUPFAM" id="SSF52172">
    <property type="entry name" value="CheY-like"/>
    <property type="match status" value="1"/>
</dbReference>
<dbReference type="PANTHER" id="PTHR48111:SF1">
    <property type="entry name" value="TWO-COMPONENT RESPONSE REGULATOR ORR33"/>
    <property type="match status" value="1"/>
</dbReference>
<evidence type="ECO:0000256" key="6">
    <source>
        <dbReference type="PROSITE-ProRule" id="PRU00169"/>
    </source>
</evidence>
<protein>
    <submittedName>
        <fullName evidence="11">Response regulator transcription factor</fullName>
    </submittedName>
</protein>
<evidence type="ECO:0000313" key="11">
    <source>
        <dbReference type="EMBL" id="NKC32160.1"/>
    </source>
</evidence>
<evidence type="ECO:0000256" key="2">
    <source>
        <dbReference type="ARBA" id="ARBA00023012"/>
    </source>
</evidence>
<organism evidence="11 12">
    <name type="scientific">Falsiroseomonas selenitidurans</name>
    <dbReference type="NCBI Taxonomy" id="2716335"/>
    <lineage>
        <taxon>Bacteria</taxon>
        <taxon>Pseudomonadati</taxon>
        <taxon>Pseudomonadota</taxon>
        <taxon>Alphaproteobacteria</taxon>
        <taxon>Acetobacterales</taxon>
        <taxon>Roseomonadaceae</taxon>
        <taxon>Falsiroseomonas</taxon>
    </lineage>
</organism>
<dbReference type="RefSeq" id="WP_168031943.1">
    <property type="nucleotide sequence ID" value="NZ_JAAVNE010000023.1"/>
</dbReference>
<evidence type="ECO:0000256" key="3">
    <source>
        <dbReference type="ARBA" id="ARBA00023015"/>
    </source>
</evidence>
<evidence type="ECO:0000256" key="1">
    <source>
        <dbReference type="ARBA" id="ARBA00022553"/>
    </source>
</evidence>
<sequence>MVVSPLVGMPTRSLATNRPVLVVEDDEAVAATICAALSRDGWSTVTAGSLAEARHRLQRDQPRLVVVDLGLPDGNGIAFVREAGSCPDLGVIVVSGWAEEVDRIIGLEVGADDYLAKPFSLREMVARVRALSRRLDAVAGAPPPPAAPDQEPAAPVGEPQSWSIAGLSMQPARLRLQDANGRETRLTGGEAGLLGLLLTAPDHLADRETISERVLGRRLLPEQRGVDQLASNLRQKLLAASAGAVTIAAVRGRGYRLVW</sequence>
<keyword evidence="12" id="KW-1185">Reference proteome</keyword>
<feature type="DNA-binding region" description="OmpR/PhoB-type" evidence="7">
    <location>
        <begin position="159"/>
        <end position="259"/>
    </location>
</feature>
<keyword evidence="3" id="KW-0805">Transcription regulation</keyword>
<accession>A0ABX1E5Y4</accession>
<dbReference type="Pfam" id="PF00486">
    <property type="entry name" value="Trans_reg_C"/>
    <property type="match status" value="1"/>
</dbReference>
<evidence type="ECO:0000259" key="9">
    <source>
        <dbReference type="PROSITE" id="PS50110"/>
    </source>
</evidence>
<dbReference type="InterPro" id="IPR039420">
    <property type="entry name" value="WalR-like"/>
</dbReference>
<dbReference type="SMART" id="SM00448">
    <property type="entry name" value="REC"/>
    <property type="match status" value="1"/>
</dbReference>
<evidence type="ECO:0000256" key="7">
    <source>
        <dbReference type="PROSITE-ProRule" id="PRU01091"/>
    </source>
</evidence>
<dbReference type="InterPro" id="IPR001789">
    <property type="entry name" value="Sig_transdc_resp-reg_receiver"/>
</dbReference>
<dbReference type="Gene3D" id="3.40.50.2300">
    <property type="match status" value="1"/>
</dbReference>
<dbReference type="InterPro" id="IPR036388">
    <property type="entry name" value="WH-like_DNA-bd_sf"/>
</dbReference>
<dbReference type="PROSITE" id="PS51755">
    <property type="entry name" value="OMPR_PHOB"/>
    <property type="match status" value="1"/>
</dbReference>
<dbReference type="Gene3D" id="1.10.10.10">
    <property type="entry name" value="Winged helix-like DNA-binding domain superfamily/Winged helix DNA-binding domain"/>
    <property type="match status" value="1"/>
</dbReference>
<proteinExistence type="predicted"/>
<evidence type="ECO:0000256" key="4">
    <source>
        <dbReference type="ARBA" id="ARBA00023125"/>
    </source>
</evidence>
<feature type="domain" description="OmpR/PhoB-type" evidence="10">
    <location>
        <begin position="159"/>
        <end position="259"/>
    </location>
</feature>
<keyword evidence="1 6" id="KW-0597">Phosphoprotein</keyword>
<dbReference type="PANTHER" id="PTHR48111">
    <property type="entry name" value="REGULATOR OF RPOS"/>
    <property type="match status" value="1"/>
</dbReference>
<feature type="modified residue" description="4-aspartylphosphate" evidence="6">
    <location>
        <position position="68"/>
    </location>
</feature>
<reference evidence="11 12" key="1">
    <citation type="submission" date="2020-03" db="EMBL/GenBank/DDBJ databases">
        <title>Roseomonas selenitidurans sp. nov. isolated from urban soil.</title>
        <authorList>
            <person name="Liu H."/>
        </authorList>
    </citation>
    <scope>NUCLEOTIDE SEQUENCE [LARGE SCALE GENOMIC DNA]</scope>
    <source>
        <strain evidence="11 12">BU-1</strain>
    </source>
</reference>
<dbReference type="InterPro" id="IPR011006">
    <property type="entry name" value="CheY-like_superfamily"/>
</dbReference>
<evidence type="ECO:0000313" key="12">
    <source>
        <dbReference type="Proteomes" id="UP000787635"/>
    </source>
</evidence>
<name>A0ABX1E5Y4_9PROT</name>
<dbReference type="InterPro" id="IPR016032">
    <property type="entry name" value="Sig_transdc_resp-reg_C-effctor"/>
</dbReference>
<dbReference type="InterPro" id="IPR001867">
    <property type="entry name" value="OmpR/PhoB-type_DNA-bd"/>
</dbReference>
<dbReference type="EMBL" id="JAAVNE010000023">
    <property type="protein sequence ID" value="NKC32160.1"/>
    <property type="molecule type" value="Genomic_DNA"/>
</dbReference>
<evidence type="ECO:0000256" key="8">
    <source>
        <dbReference type="SAM" id="MobiDB-lite"/>
    </source>
</evidence>
<dbReference type="Gene3D" id="6.10.250.690">
    <property type="match status" value="1"/>
</dbReference>
<dbReference type="SMART" id="SM00862">
    <property type="entry name" value="Trans_reg_C"/>
    <property type="match status" value="1"/>
</dbReference>
<keyword evidence="5" id="KW-0804">Transcription</keyword>
<evidence type="ECO:0000256" key="5">
    <source>
        <dbReference type="ARBA" id="ARBA00023163"/>
    </source>
</evidence>
<dbReference type="PROSITE" id="PS50110">
    <property type="entry name" value="RESPONSE_REGULATORY"/>
    <property type="match status" value="1"/>
</dbReference>
<dbReference type="SUPFAM" id="SSF46894">
    <property type="entry name" value="C-terminal effector domain of the bipartite response regulators"/>
    <property type="match status" value="1"/>
</dbReference>
<feature type="region of interest" description="Disordered" evidence="8">
    <location>
        <begin position="139"/>
        <end position="158"/>
    </location>
</feature>
<feature type="domain" description="Response regulatory" evidence="9">
    <location>
        <begin position="19"/>
        <end position="132"/>
    </location>
</feature>
<dbReference type="Pfam" id="PF00072">
    <property type="entry name" value="Response_reg"/>
    <property type="match status" value="1"/>
</dbReference>
<keyword evidence="2" id="KW-0902">Two-component regulatory system</keyword>